<dbReference type="SMART" id="SM00869">
    <property type="entry name" value="Autotransporter"/>
    <property type="match status" value="1"/>
</dbReference>
<dbReference type="OrthoDB" id="5760545at2"/>
<dbReference type="GO" id="GO:0019867">
    <property type="term" value="C:outer membrane"/>
    <property type="evidence" value="ECO:0007669"/>
    <property type="project" value="InterPro"/>
</dbReference>
<dbReference type="Gene3D" id="2.40.128.130">
    <property type="entry name" value="Autotransporter beta-domain"/>
    <property type="match status" value="1"/>
</dbReference>
<evidence type="ECO:0000313" key="4">
    <source>
        <dbReference type="EMBL" id="QAA94562.1"/>
    </source>
</evidence>
<dbReference type="Proteomes" id="UP000283474">
    <property type="component" value="Chromosome"/>
</dbReference>
<dbReference type="PROSITE" id="PS51208">
    <property type="entry name" value="AUTOTRANSPORTER"/>
    <property type="match status" value="1"/>
</dbReference>
<feature type="compositionally biased region" description="Basic and acidic residues" evidence="2">
    <location>
        <begin position="432"/>
        <end position="446"/>
    </location>
</feature>
<dbReference type="NCBIfam" id="TIGR01414">
    <property type="entry name" value="autotrans_barl"/>
    <property type="match status" value="1"/>
</dbReference>
<dbReference type="EMBL" id="CP022987">
    <property type="protein sequence ID" value="QAA94562.1"/>
    <property type="molecule type" value="Genomic_DNA"/>
</dbReference>
<dbReference type="InterPro" id="IPR013425">
    <property type="entry name" value="Autotrns_rpt"/>
</dbReference>
<dbReference type="NCBIfam" id="TIGR02601">
    <property type="entry name" value="autotrns_rpt"/>
    <property type="match status" value="1"/>
</dbReference>
<evidence type="ECO:0000256" key="1">
    <source>
        <dbReference type="ARBA" id="ARBA00022729"/>
    </source>
</evidence>
<dbReference type="InterPro" id="IPR011050">
    <property type="entry name" value="Pectin_lyase_fold/virulence"/>
</dbReference>
<dbReference type="SUPFAM" id="SSF103515">
    <property type="entry name" value="Autotransporter"/>
    <property type="match status" value="1"/>
</dbReference>
<name>A0A410GE39_9BURK</name>
<dbReference type="Pfam" id="PF03797">
    <property type="entry name" value="Autotransporter"/>
    <property type="match status" value="1"/>
</dbReference>
<feature type="region of interest" description="Disordered" evidence="2">
    <location>
        <begin position="420"/>
        <end position="446"/>
    </location>
</feature>
<evidence type="ECO:0000313" key="5">
    <source>
        <dbReference type="Proteomes" id="UP000283474"/>
    </source>
</evidence>
<evidence type="ECO:0000259" key="3">
    <source>
        <dbReference type="PROSITE" id="PS51208"/>
    </source>
</evidence>
<dbReference type="InterPro" id="IPR005546">
    <property type="entry name" value="Autotransporte_beta"/>
</dbReference>
<dbReference type="SUPFAM" id="SSF51126">
    <property type="entry name" value="Pectin lyase-like"/>
    <property type="match status" value="1"/>
</dbReference>
<dbReference type="KEGG" id="pus:CKA81_12530"/>
<gene>
    <name evidence="4" type="ORF">CKA81_12530</name>
</gene>
<dbReference type="InterPro" id="IPR006315">
    <property type="entry name" value="OM_autotransptr_brl_dom"/>
</dbReference>
<sequence>MTIHHVSPRPLEVCCMQHKRLGWAILLAGLACLIWAETTTAQMQILTPDGTTLHLAGTISNADTTGLGLAKYGLGTLVLSGNNTYGGNTLLYEGTLQVAGNSALGNHTLDIFQGTSLSYAAGATLYNPMQLRPHPDPTSTPPSDSIHWLVASGAATQAGTANGSVPVIKQGAGTLYLMGFGFNTALTTVAQGTLAVGNFMAGPVQVNAGARLAGPGIIQQITVQPGGTLAPGMAPGDIGTLMVIGDLNLHSGAVLEADVDAHGRADLVQVLGIARLNGQVRAMAQAGPWQPHTDYTLLHAAGGLDDTRFTSVSSNMSFLTPSLSYDAQHVYLRLDRNDTPLDEVADTPTEKEVADAIDTEDNPDVYDKVIVMDKDQAKEAYRQLSGSWHASVLSGIVEDSRFVRQAALFNTPRGLVDHGPSGRRSWGQAFHSDGHRQDDKGAPTDKRKLNGLVLGVSHPISDSLHANAYIGMQDSQMRRDRAMATARVSTLHAGAALGGNWAGAAWAVGAAHSWHRIQSHRNLAVAGLRDALSSGYRGRTMQGFAELVAPVRWMASALQSLSAEPQRLLVEPTLAPFARVAWVHSQLGEHTEDGGSAALAMRTARSSVIFSKVGLQASHPVHMPGGEATIKAELAWRHAGGGTDTVSRQAFRDGITRREFISYGHPVARQAWSLQLGLDATWHKHRRLIVGYAGQYATGRQDHGARLTLNWGF</sequence>
<dbReference type="InterPro" id="IPR036709">
    <property type="entry name" value="Autotransporte_beta_dom_sf"/>
</dbReference>
<reference evidence="4 5" key="1">
    <citation type="submission" date="2017-08" db="EMBL/GenBank/DDBJ databases">
        <authorList>
            <person name="Park S.-J."/>
            <person name="Kim H."/>
        </authorList>
    </citation>
    <scope>NUCLEOTIDE SEQUENCE [LARGE SCALE GENOMIC DNA]</scope>
    <source>
        <strain evidence="5">ye3</strain>
    </source>
</reference>
<feature type="domain" description="Autotransporter" evidence="3">
    <location>
        <begin position="418"/>
        <end position="713"/>
    </location>
</feature>
<keyword evidence="1" id="KW-0732">Signal</keyword>
<dbReference type="RefSeq" id="WP_128355560.1">
    <property type="nucleotide sequence ID" value="NZ_CP022987.1"/>
</dbReference>
<proteinExistence type="predicted"/>
<dbReference type="Pfam" id="PF12951">
    <property type="entry name" value="PATR"/>
    <property type="match status" value="2"/>
</dbReference>
<dbReference type="AlphaFoldDB" id="A0A410GE39"/>
<accession>A0A410GE39</accession>
<protein>
    <recommendedName>
        <fullName evidence="3">Autotransporter domain-containing protein</fullName>
    </recommendedName>
</protein>
<keyword evidence="5" id="KW-1185">Reference proteome</keyword>
<evidence type="ECO:0000256" key="2">
    <source>
        <dbReference type="SAM" id="MobiDB-lite"/>
    </source>
</evidence>
<organism evidence="4 5">
    <name type="scientific">Pollutimonas thiosulfatoxidans</name>
    <dbReference type="NCBI Taxonomy" id="2028345"/>
    <lineage>
        <taxon>Bacteria</taxon>
        <taxon>Pseudomonadati</taxon>
        <taxon>Pseudomonadota</taxon>
        <taxon>Betaproteobacteria</taxon>
        <taxon>Burkholderiales</taxon>
        <taxon>Alcaligenaceae</taxon>
        <taxon>Pollutimonas</taxon>
    </lineage>
</organism>